<feature type="domain" description="Response regulatory" evidence="4">
    <location>
        <begin position="39"/>
        <end position="155"/>
    </location>
</feature>
<name>A0ABN7R6P8_9BACT</name>
<dbReference type="Pfam" id="PF00072">
    <property type="entry name" value="Response_reg"/>
    <property type="match status" value="1"/>
</dbReference>
<evidence type="ECO:0000256" key="3">
    <source>
        <dbReference type="PROSITE-ProRule" id="PRU00169"/>
    </source>
</evidence>
<evidence type="ECO:0000256" key="1">
    <source>
        <dbReference type="ARBA" id="ARBA00022553"/>
    </source>
</evidence>
<dbReference type="PROSITE" id="PS50110">
    <property type="entry name" value="RESPONSE_REGULATORY"/>
    <property type="match status" value="1"/>
</dbReference>
<dbReference type="PANTHER" id="PTHR45339:SF1">
    <property type="entry name" value="HYBRID SIGNAL TRANSDUCTION HISTIDINE KINASE J"/>
    <property type="match status" value="1"/>
</dbReference>
<dbReference type="Gene3D" id="3.40.50.2300">
    <property type="match status" value="1"/>
</dbReference>
<dbReference type="PANTHER" id="PTHR45339">
    <property type="entry name" value="HYBRID SIGNAL TRANSDUCTION HISTIDINE KINASE J"/>
    <property type="match status" value="1"/>
</dbReference>
<dbReference type="InterPro" id="IPR001789">
    <property type="entry name" value="Sig_transdc_resp-reg_receiver"/>
</dbReference>
<reference evidence="5 6" key="1">
    <citation type="submission" date="2021-04" db="EMBL/GenBank/DDBJ databases">
        <authorList>
            <person name="Rodrigo-Torres L."/>
            <person name="Arahal R. D."/>
            <person name="Lucena T."/>
        </authorList>
    </citation>
    <scope>NUCLEOTIDE SEQUENCE [LARGE SCALE GENOMIC DNA]</scope>
    <source>
        <strain evidence="5 6">CECT 9623</strain>
    </source>
</reference>
<sequence>MVRNKDYSIIQSFNHSIIQSFNHSIIQSFNIKNTMSKKRVLIIDDDSRNIFALKATLKAKGFDCVSSSGALDALDLLRTNEAIDAVLIDMMMPEMDGYEAIPIMKAIEHRAGIPVIAVTAQAMVGDREKCLQAGADGYISKPIDVDKLLGLLAGI</sequence>
<dbReference type="SUPFAM" id="SSF52172">
    <property type="entry name" value="CheY-like"/>
    <property type="match status" value="1"/>
</dbReference>
<evidence type="ECO:0000313" key="6">
    <source>
        <dbReference type="Proteomes" id="UP000679725"/>
    </source>
</evidence>
<dbReference type="Proteomes" id="UP000679725">
    <property type="component" value="Unassembled WGS sequence"/>
</dbReference>
<protein>
    <submittedName>
        <fullName evidence="5">Sensor histidine kinase RcsC</fullName>
        <ecNumber evidence="5">2.7.13.3</ecNumber>
    </submittedName>
</protein>
<gene>
    <name evidence="5" type="primary">rcsC_16</name>
    <name evidence="5" type="ORF">DYBT9623_01590</name>
</gene>
<keyword evidence="2" id="KW-0902">Two-component regulatory system</keyword>
<keyword evidence="5" id="KW-0808">Transferase</keyword>
<dbReference type="GO" id="GO:0004673">
    <property type="term" value="F:protein histidine kinase activity"/>
    <property type="evidence" value="ECO:0007669"/>
    <property type="project" value="UniProtKB-EC"/>
</dbReference>
<evidence type="ECO:0000259" key="4">
    <source>
        <dbReference type="PROSITE" id="PS50110"/>
    </source>
</evidence>
<evidence type="ECO:0000256" key="2">
    <source>
        <dbReference type="ARBA" id="ARBA00023012"/>
    </source>
</evidence>
<dbReference type="InterPro" id="IPR011006">
    <property type="entry name" value="CheY-like_superfamily"/>
</dbReference>
<evidence type="ECO:0000313" key="5">
    <source>
        <dbReference type="EMBL" id="CAG5068858.1"/>
    </source>
</evidence>
<keyword evidence="1 3" id="KW-0597">Phosphoprotein</keyword>
<keyword evidence="5" id="KW-0418">Kinase</keyword>
<proteinExistence type="predicted"/>
<dbReference type="EMBL" id="CAJRAU010000002">
    <property type="protein sequence ID" value="CAG5068858.1"/>
    <property type="molecule type" value="Genomic_DNA"/>
</dbReference>
<dbReference type="CDD" id="cd17546">
    <property type="entry name" value="REC_hyHK_CKI1_RcsC-like"/>
    <property type="match status" value="1"/>
</dbReference>
<comment type="caution">
    <text evidence="5">The sequence shown here is derived from an EMBL/GenBank/DDBJ whole genome shotgun (WGS) entry which is preliminary data.</text>
</comment>
<dbReference type="EC" id="2.7.13.3" evidence="5"/>
<keyword evidence="6" id="KW-1185">Reference proteome</keyword>
<accession>A0ABN7R6P8</accession>
<organism evidence="5 6">
    <name type="scientific">Dyadobacter linearis</name>
    <dbReference type="NCBI Taxonomy" id="2823330"/>
    <lineage>
        <taxon>Bacteria</taxon>
        <taxon>Pseudomonadati</taxon>
        <taxon>Bacteroidota</taxon>
        <taxon>Cytophagia</taxon>
        <taxon>Cytophagales</taxon>
        <taxon>Spirosomataceae</taxon>
        <taxon>Dyadobacter</taxon>
    </lineage>
</organism>
<dbReference type="SMART" id="SM00448">
    <property type="entry name" value="REC"/>
    <property type="match status" value="1"/>
</dbReference>
<feature type="modified residue" description="4-aspartylphosphate" evidence="3">
    <location>
        <position position="89"/>
    </location>
</feature>